<dbReference type="Pfam" id="PF12708">
    <property type="entry name" value="Pect-lyase_RHGA_epim"/>
    <property type="match status" value="1"/>
</dbReference>
<organism evidence="4 5">
    <name type="scientific">Dyella ginsengisoli</name>
    <dbReference type="NCBI Taxonomy" id="363848"/>
    <lineage>
        <taxon>Bacteria</taxon>
        <taxon>Pseudomonadati</taxon>
        <taxon>Pseudomonadota</taxon>
        <taxon>Gammaproteobacteria</taxon>
        <taxon>Lysobacterales</taxon>
        <taxon>Rhodanobacteraceae</taxon>
        <taxon>Dyella</taxon>
    </lineage>
</organism>
<feature type="domain" description="Right handed beta helix" evidence="3">
    <location>
        <begin position="241"/>
        <end position="335"/>
    </location>
</feature>
<evidence type="ECO:0000259" key="3">
    <source>
        <dbReference type="Pfam" id="PF13229"/>
    </source>
</evidence>
<feature type="chain" id="PRO_5046520669" evidence="1">
    <location>
        <begin position="20"/>
        <end position="364"/>
    </location>
</feature>
<dbReference type="Proteomes" id="UP001620460">
    <property type="component" value="Unassembled WGS sequence"/>
</dbReference>
<dbReference type="SUPFAM" id="SSF51126">
    <property type="entry name" value="Pectin lyase-like"/>
    <property type="match status" value="2"/>
</dbReference>
<keyword evidence="5" id="KW-1185">Reference proteome</keyword>
<proteinExistence type="predicted"/>
<dbReference type="InterPro" id="IPR006626">
    <property type="entry name" value="PbH1"/>
</dbReference>
<dbReference type="Gene3D" id="2.160.20.10">
    <property type="entry name" value="Single-stranded right-handed beta-helix, Pectin lyase-like"/>
    <property type="match status" value="1"/>
</dbReference>
<dbReference type="InterPro" id="IPR024535">
    <property type="entry name" value="RHGA/B-epi-like_pectate_lyase"/>
</dbReference>
<dbReference type="Pfam" id="PF13229">
    <property type="entry name" value="Beta_helix"/>
    <property type="match status" value="1"/>
</dbReference>
<evidence type="ECO:0000259" key="2">
    <source>
        <dbReference type="Pfam" id="PF12708"/>
    </source>
</evidence>
<evidence type="ECO:0000256" key="1">
    <source>
        <dbReference type="SAM" id="SignalP"/>
    </source>
</evidence>
<dbReference type="SMART" id="SM00710">
    <property type="entry name" value="PbH1"/>
    <property type="match status" value="7"/>
</dbReference>
<dbReference type="EMBL" id="JADIKM010000001">
    <property type="protein sequence ID" value="MFK2902974.1"/>
    <property type="molecule type" value="Genomic_DNA"/>
</dbReference>
<protein>
    <submittedName>
        <fullName evidence="4">Right-handed parallel beta-helix repeat-containing protein</fullName>
    </submittedName>
</protein>
<reference evidence="4 5" key="1">
    <citation type="submission" date="2020-10" db="EMBL/GenBank/DDBJ databases">
        <title>Phylogeny of dyella-like bacteria.</title>
        <authorList>
            <person name="Fu J."/>
        </authorList>
    </citation>
    <scope>NUCLEOTIDE SEQUENCE [LARGE SCALE GENOMIC DNA]</scope>
    <source>
        <strain evidence="4 5">Gsoil3046</strain>
    </source>
</reference>
<evidence type="ECO:0000313" key="4">
    <source>
        <dbReference type="EMBL" id="MFK2902974.1"/>
    </source>
</evidence>
<dbReference type="InterPro" id="IPR012334">
    <property type="entry name" value="Pectin_lyas_fold"/>
</dbReference>
<dbReference type="InterPro" id="IPR011050">
    <property type="entry name" value="Pectin_lyase_fold/virulence"/>
</dbReference>
<accession>A0ABW8JPC3</accession>
<dbReference type="RefSeq" id="WP_404630088.1">
    <property type="nucleotide sequence ID" value="NZ_JADIKM010000001.1"/>
</dbReference>
<feature type="domain" description="Rhamnogalacturonase A/B/Epimerase-like pectate lyase" evidence="2">
    <location>
        <begin position="36"/>
        <end position="92"/>
    </location>
</feature>
<feature type="signal peptide" evidence="1">
    <location>
        <begin position="1"/>
        <end position="19"/>
    </location>
</feature>
<comment type="caution">
    <text evidence="4">The sequence shown here is derived from an EMBL/GenBank/DDBJ whole genome shotgun (WGS) entry which is preliminary data.</text>
</comment>
<gene>
    <name evidence="4" type="ORF">ISP17_03290</name>
</gene>
<name>A0ABW8JPC3_9GAMM</name>
<sequence>MLAAGLALALGVVAVPASAATWWTATPTMTIGSASVNVRNAGALGNGVHNDTAAFQAAINSLPSTGGTVTVPAGRYMIDAVTSVKLRSHVRLKLDPLAQLVAIPNSSTRYYVLKAWGVSDVEITGGQIIGDRVKHIGTTGEWGMGVDIRSSSKVYVHDLKVSDCWGDGFYIGATGSASTAVPSTDITVSRVTSNNNRRQGLSFGPVQRVYVVNSAFTNTNGTAPQDGIDIEPQTQGISKDIRIEGTTIAGNMGNGLELQQNVTGVVLKSSTVKQNRGFGVLSEGGTYSWIAANLITENGLDGVGMVATTHDVKITSNTITYNSTRWFYANNKSIYTLTSSTRDVQIGSTTYNIYLANNKLSPKP</sequence>
<evidence type="ECO:0000313" key="5">
    <source>
        <dbReference type="Proteomes" id="UP001620460"/>
    </source>
</evidence>
<keyword evidence="1" id="KW-0732">Signal</keyword>
<dbReference type="InterPro" id="IPR039448">
    <property type="entry name" value="Beta_helix"/>
</dbReference>